<feature type="non-terminal residue" evidence="1">
    <location>
        <position position="1"/>
    </location>
</feature>
<keyword evidence="2" id="KW-1185">Reference proteome</keyword>
<evidence type="ECO:0000313" key="1">
    <source>
        <dbReference type="EMBL" id="RKG92329.1"/>
    </source>
</evidence>
<proteinExistence type="predicted"/>
<dbReference type="AlphaFoldDB" id="A0A3A8J9F8"/>
<evidence type="ECO:0000313" key="2">
    <source>
        <dbReference type="Proteomes" id="UP000268313"/>
    </source>
</evidence>
<reference evidence="2" key="1">
    <citation type="submission" date="2018-09" db="EMBL/GenBank/DDBJ databases">
        <authorList>
            <person name="Livingstone P.G."/>
            <person name="Whitworth D.E."/>
        </authorList>
    </citation>
    <scope>NUCLEOTIDE SEQUENCE [LARGE SCALE GENOMIC DNA]</scope>
    <source>
        <strain evidence="2">CA043D</strain>
    </source>
</reference>
<gene>
    <name evidence="1" type="ORF">D7X32_44460</name>
</gene>
<organism evidence="1 2">
    <name type="scientific">Corallococcus carmarthensis</name>
    <dbReference type="NCBI Taxonomy" id="2316728"/>
    <lineage>
        <taxon>Bacteria</taxon>
        <taxon>Pseudomonadati</taxon>
        <taxon>Myxococcota</taxon>
        <taxon>Myxococcia</taxon>
        <taxon>Myxococcales</taxon>
        <taxon>Cystobacterineae</taxon>
        <taxon>Myxococcaceae</taxon>
        <taxon>Corallococcus</taxon>
    </lineage>
</organism>
<protein>
    <submittedName>
        <fullName evidence="1">Arylsulfatase</fullName>
    </submittedName>
</protein>
<dbReference type="EMBL" id="RAWE01000462">
    <property type="protein sequence ID" value="RKG92329.1"/>
    <property type="molecule type" value="Genomic_DNA"/>
</dbReference>
<sequence>SLSVHDGKPVYFYNWMGHESYAVECAEALPPGDVTLKLAFDYDGGGLGRGGTARLWVNGRIAGQGRIEKTIPFLFSVSGETFDVGEDTGAAVGPYAHGVPFTGTIKKVQIALRSEHDAGTKQAVHAGHVDAALKSQ</sequence>
<name>A0A3A8J9F8_9BACT</name>
<accession>A0A3A8J9F8</accession>
<dbReference type="Proteomes" id="UP000268313">
    <property type="component" value="Unassembled WGS sequence"/>
</dbReference>
<comment type="caution">
    <text evidence="1">The sequence shown here is derived from an EMBL/GenBank/DDBJ whole genome shotgun (WGS) entry which is preliminary data.</text>
</comment>